<dbReference type="InterPro" id="IPR047545">
    <property type="entry name" value="BRcat_RBR_RNF216"/>
</dbReference>
<dbReference type="InterPro" id="IPR051628">
    <property type="entry name" value="LUBAC_E3_Ligases"/>
</dbReference>
<evidence type="ECO:0000256" key="8">
    <source>
        <dbReference type="SAM" id="MobiDB-lite"/>
    </source>
</evidence>
<feature type="compositionally biased region" description="Low complexity" evidence="8">
    <location>
        <begin position="662"/>
        <end position="673"/>
    </location>
</feature>
<dbReference type="PROSITE" id="PS51873">
    <property type="entry name" value="TRIAD"/>
    <property type="match status" value="1"/>
</dbReference>
<feature type="domain" description="RING-type" evidence="9">
    <location>
        <begin position="270"/>
        <end position="486"/>
    </location>
</feature>
<dbReference type="Pfam" id="PF26200">
    <property type="entry name" value="Rcat_RNF216"/>
    <property type="match status" value="1"/>
</dbReference>
<evidence type="ECO:0000256" key="3">
    <source>
        <dbReference type="ARBA" id="ARBA00022723"/>
    </source>
</evidence>
<dbReference type="GO" id="GO:0008270">
    <property type="term" value="F:zinc ion binding"/>
    <property type="evidence" value="ECO:0007669"/>
    <property type="project" value="UniProtKB-KW"/>
</dbReference>
<evidence type="ECO:0000256" key="7">
    <source>
        <dbReference type="ARBA" id="ARBA00022833"/>
    </source>
</evidence>
<feature type="region of interest" description="Disordered" evidence="8">
    <location>
        <begin position="104"/>
        <end position="129"/>
    </location>
</feature>
<feature type="region of interest" description="Disordered" evidence="8">
    <location>
        <begin position="577"/>
        <end position="625"/>
    </location>
</feature>
<evidence type="ECO:0000313" key="11">
    <source>
        <dbReference type="Proteomes" id="UP001166286"/>
    </source>
</evidence>
<keyword evidence="6" id="KW-0833">Ubl conjugation pathway</keyword>
<evidence type="ECO:0000259" key="9">
    <source>
        <dbReference type="PROSITE" id="PS51873"/>
    </source>
</evidence>
<organism evidence="10 11">
    <name type="scientific">Cladonia borealis</name>
    <dbReference type="NCBI Taxonomy" id="184061"/>
    <lineage>
        <taxon>Eukaryota</taxon>
        <taxon>Fungi</taxon>
        <taxon>Dikarya</taxon>
        <taxon>Ascomycota</taxon>
        <taxon>Pezizomycotina</taxon>
        <taxon>Lecanoromycetes</taxon>
        <taxon>OSLEUM clade</taxon>
        <taxon>Lecanoromycetidae</taxon>
        <taxon>Lecanorales</taxon>
        <taxon>Lecanorineae</taxon>
        <taxon>Cladoniaceae</taxon>
        <taxon>Cladonia</taxon>
    </lineage>
</organism>
<dbReference type="InterPro" id="IPR047544">
    <property type="entry name" value="RING-HC_RBR_RNF216"/>
</dbReference>
<feature type="region of interest" description="Disordered" evidence="8">
    <location>
        <begin position="31"/>
        <end position="58"/>
    </location>
</feature>
<evidence type="ECO:0000256" key="5">
    <source>
        <dbReference type="ARBA" id="ARBA00022771"/>
    </source>
</evidence>
<proteinExistence type="predicted"/>
<keyword evidence="7" id="KW-0862">Zinc</keyword>
<keyword evidence="5" id="KW-0863">Zinc-finger</keyword>
<feature type="region of interest" description="Disordered" evidence="8">
    <location>
        <begin position="238"/>
        <end position="261"/>
    </location>
</feature>
<reference evidence="10" key="1">
    <citation type="submission" date="2023-03" db="EMBL/GenBank/DDBJ databases">
        <title>Complete genome of Cladonia borealis.</title>
        <authorList>
            <person name="Park H."/>
        </authorList>
    </citation>
    <scope>NUCLEOTIDE SEQUENCE</scope>
    <source>
        <strain evidence="10">ANT050790</strain>
    </source>
</reference>
<evidence type="ECO:0000256" key="2">
    <source>
        <dbReference type="ARBA" id="ARBA00022679"/>
    </source>
</evidence>
<dbReference type="CDD" id="cd20339">
    <property type="entry name" value="BRcat_RBR_RNF216"/>
    <property type="match status" value="1"/>
</dbReference>
<name>A0AA39R2E7_9LECA</name>
<feature type="compositionally biased region" description="Basic and acidic residues" evidence="8">
    <location>
        <begin position="44"/>
        <end position="58"/>
    </location>
</feature>
<feature type="compositionally biased region" description="Low complexity" evidence="8">
    <location>
        <begin position="610"/>
        <end position="622"/>
    </location>
</feature>
<dbReference type="InterPro" id="IPR044066">
    <property type="entry name" value="TRIAD_supradom"/>
</dbReference>
<feature type="compositionally biased region" description="Basic and acidic residues" evidence="8">
    <location>
        <begin position="242"/>
        <end position="261"/>
    </location>
</feature>
<dbReference type="PANTHER" id="PTHR22770:SF47">
    <property type="entry name" value="E3 UBIQUITIN-PROTEIN LIGASE RNF216"/>
    <property type="match status" value="1"/>
</dbReference>
<sequence length="855" mass="98188">MAPTVPHLIDLDEDSDDSVFNEEFVDENRIGHGVEGLSITPSRGRSEHENGGHRNRPEDYQACLTDMLDVFPDISHEYVQEIYNKHMDSRGPYQPESPSQALIEKVLDSGHYPKEKDRRKRKFSERDSDEEEAAKWKYKDLRDDPTQYQTVAKIALQEAFELVPAKFIDAMYKEHHHYYGAFFAILEAERGLSSARPPPFAPLKSRRVSTKSSAAIMAQLEQDGFDFENLKKEIDSAFQRRKKDESNRKAARDAKQAEDAEDQRLRAMGEVMECQCCYDDCIPPKMTHCDGEGCHFFCLDCAKTNANTVIGNSRYILQCMDGSGCKATFSRYERSRFLDDKTIEKLERLQQQDEIRMAEIQNLSTCPFCDFAAICVPVEEDREFRCHNPECEEVSCRLCKAKTHIPMSCEEFKKETGVSERRVIEEARTEALIRTCGKCQVRILKEEGCNKVICTSCSAVLCDYCGKDISKVMYNHFDGQGRAPPGVTTNGPGAKCPLYDESNKRKDRQVEEAEKQAMAKVRAEHPDLSEDDLKIKFAESVESTNRPHQHWRMHHHPDFDEVVIPPFEVMANERIRHPGRHERHRVDPQPRPQAPFQHLGRPEYVPLNPPQEGQQQPPARQQGNALDPEHAYRQLQQQRHLMQMHAARTMQQQEDAVRLNLQQQQRARQQQQEEQIRHRRHVQQERMNEVLGHHREHIQIANEVLGNAHRREPRGQDRGVRLADIEPPRANALNLRRGIDHLRENDPAAANSGIGNRAFEANGHGLWGGPPPAIDWNADALAQNPIVQPAFRQSLSARREQHRQQRLGLEPTPAALFHHQHHQRGPHTLPNADPWTIGPVPDEAPRDNQGNYWFG</sequence>
<dbReference type="AlphaFoldDB" id="A0AA39R2E7"/>
<evidence type="ECO:0000256" key="6">
    <source>
        <dbReference type="ARBA" id="ARBA00022786"/>
    </source>
</evidence>
<dbReference type="CDD" id="cd16630">
    <property type="entry name" value="RING-HC_RBR_RNF216"/>
    <property type="match status" value="1"/>
</dbReference>
<comment type="pathway">
    <text evidence="1">Protein modification; protein ubiquitination.</text>
</comment>
<protein>
    <recommendedName>
        <fullName evidence="9">RING-type domain-containing protein</fullName>
    </recommendedName>
</protein>
<dbReference type="SUPFAM" id="SSF57850">
    <property type="entry name" value="RING/U-box"/>
    <property type="match status" value="1"/>
</dbReference>
<dbReference type="GO" id="GO:0016740">
    <property type="term" value="F:transferase activity"/>
    <property type="evidence" value="ECO:0007669"/>
    <property type="project" value="UniProtKB-KW"/>
</dbReference>
<dbReference type="Gene3D" id="1.20.120.1750">
    <property type="match status" value="1"/>
</dbReference>
<evidence type="ECO:0000256" key="4">
    <source>
        <dbReference type="ARBA" id="ARBA00022737"/>
    </source>
</evidence>
<feature type="compositionally biased region" description="Basic and acidic residues" evidence="8">
    <location>
        <begin position="105"/>
        <end position="116"/>
    </location>
</feature>
<keyword evidence="4" id="KW-0677">Repeat</keyword>
<evidence type="ECO:0000313" key="10">
    <source>
        <dbReference type="EMBL" id="KAK0512374.1"/>
    </source>
</evidence>
<gene>
    <name evidence="10" type="ORF">JMJ35_005502</name>
</gene>
<feature type="region of interest" description="Disordered" evidence="8">
    <location>
        <begin position="659"/>
        <end position="679"/>
    </location>
</feature>
<dbReference type="Proteomes" id="UP001166286">
    <property type="component" value="Unassembled WGS sequence"/>
</dbReference>
<evidence type="ECO:0000256" key="1">
    <source>
        <dbReference type="ARBA" id="ARBA00004906"/>
    </source>
</evidence>
<comment type="caution">
    <text evidence="10">The sequence shown here is derived from an EMBL/GenBank/DDBJ whole genome shotgun (WGS) entry which is preliminary data.</text>
</comment>
<keyword evidence="3" id="KW-0479">Metal-binding</keyword>
<accession>A0AA39R2E7</accession>
<dbReference type="PANTHER" id="PTHR22770">
    <property type="entry name" value="UBIQUITIN CONJUGATING ENZYME 7 INTERACTING PROTEIN-RELATED"/>
    <property type="match status" value="1"/>
</dbReference>
<keyword evidence="11" id="KW-1185">Reference proteome</keyword>
<keyword evidence="2" id="KW-0808">Transferase</keyword>
<dbReference type="EMBL" id="JAFEKC020000011">
    <property type="protein sequence ID" value="KAK0512374.1"/>
    <property type="molecule type" value="Genomic_DNA"/>
</dbReference>